<dbReference type="AlphaFoldDB" id="A0A1B8RTP4"/>
<dbReference type="OrthoDB" id="9809781at2"/>
<dbReference type="Pfam" id="PF00149">
    <property type="entry name" value="Metallophos"/>
    <property type="match status" value="1"/>
</dbReference>
<proteinExistence type="predicted"/>
<dbReference type="RefSeq" id="WP_027099395.1">
    <property type="nucleotide sequence ID" value="NZ_JAQLCW010000010.1"/>
</dbReference>
<evidence type="ECO:0000259" key="1">
    <source>
        <dbReference type="Pfam" id="PF00149"/>
    </source>
</evidence>
<dbReference type="Gene3D" id="3.60.21.10">
    <property type="match status" value="1"/>
</dbReference>
<accession>A0A1B8RTP4</accession>
<gene>
    <name evidence="2" type="ORF">CP373A1_00410</name>
</gene>
<reference evidence="2 3" key="1">
    <citation type="submission" date="2016-06" db="EMBL/GenBank/DDBJ databases">
        <authorList>
            <person name="Kjaerup R.B."/>
            <person name="Dalgaard T.S."/>
            <person name="Juul-Madsen H.R."/>
        </authorList>
    </citation>
    <scope>NUCLEOTIDE SEQUENCE [LARGE SCALE GENOMIC DNA]</scope>
    <source>
        <strain evidence="2 3">373-A1</strain>
    </source>
</reference>
<keyword evidence="3" id="KW-1185">Reference proteome</keyword>
<dbReference type="EMBL" id="MAPZ01000009">
    <property type="protein sequence ID" value="OBY12094.1"/>
    <property type="molecule type" value="Genomic_DNA"/>
</dbReference>
<dbReference type="InterPro" id="IPR051918">
    <property type="entry name" value="STPP_CPPED1"/>
</dbReference>
<dbReference type="PANTHER" id="PTHR43143:SF1">
    <property type="entry name" value="SERINE_THREONINE-PROTEIN PHOSPHATASE CPPED1"/>
    <property type="match status" value="1"/>
</dbReference>
<feature type="domain" description="Calcineurin-like phosphoesterase" evidence="1">
    <location>
        <begin position="1"/>
        <end position="208"/>
    </location>
</feature>
<organism evidence="2 3">
    <name type="scientific">Clostridium paraputrificum</name>
    <dbReference type="NCBI Taxonomy" id="29363"/>
    <lineage>
        <taxon>Bacteria</taxon>
        <taxon>Bacillati</taxon>
        <taxon>Bacillota</taxon>
        <taxon>Clostridia</taxon>
        <taxon>Eubacteriales</taxon>
        <taxon>Clostridiaceae</taxon>
        <taxon>Clostridium</taxon>
    </lineage>
</organism>
<dbReference type="GO" id="GO:0016787">
    <property type="term" value="F:hydrolase activity"/>
    <property type="evidence" value="ECO:0007669"/>
    <property type="project" value="InterPro"/>
</dbReference>
<dbReference type="InterPro" id="IPR029052">
    <property type="entry name" value="Metallo-depent_PP-like"/>
</dbReference>
<name>A0A1B8RTP4_9CLOT</name>
<evidence type="ECO:0000313" key="2">
    <source>
        <dbReference type="EMBL" id="OBY12094.1"/>
    </source>
</evidence>
<dbReference type="GeneID" id="42777244"/>
<dbReference type="PANTHER" id="PTHR43143">
    <property type="entry name" value="METALLOPHOSPHOESTERASE, CALCINEURIN SUPERFAMILY"/>
    <property type="match status" value="1"/>
</dbReference>
<dbReference type="SUPFAM" id="SSF56300">
    <property type="entry name" value="Metallo-dependent phosphatases"/>
    <property type="match status" value="1"/>
</dbReference>
<evidence type="ECO:0000313" key="3">
    <source>
        <dbReference type="Proteomes" id="UP000092714"/>
    </source>
</evidence>
<dbReference type="eggNOG" id="COG1409">
    <property type="taxonomic scope" value="Bacteria"/>
</dbReference>
<comment type="caution">
    <text evidence="2">The sequence shown here is derived from an EMBL/GenBank/DDBJ whole genome shotgun (WGS) entry which is preliminary data.</text>
</comment>
<protein>
    <submittedName>
        <fullName evidence="2">Calcineurin</fullName>
    </submittedName>
</protein>
<dbReference type="InterPro" id="IPR004843">
    <property type="entry name" value="Calcineurin-like_PHP"/>
</dbReference>
<dbReference type="Proteomes" id="UP000092714">
    <property type="component" value="Unassembled WGS sequence"/>
</dbReference>
<sequence>MRFIVFGDSKGKTHGINYKVLNNILYRTCKLSPQPEFIVVCGDSIAGSTNEDILRSQLKNFKNILNKYHPNKPILPVIGNHEVNITPHDNKFELIFKEVYNDFTPTEYLDEYNKTVYYLDLSNTRLIVLNTFHYNEIHKITNNQLKWFEKISAEEKSNKFLFLHSPAFPTGAHLGHCLDLYPKFRDKFWSIVEKNHIDIVISGHEHNYSRRIIPHSNIPQIISGGAGEKLRNKFKDKKGVIVPPIDKFHFLVVDINDKLIEISAISTKGSILDTFTIDKK</sequence>